<feature type="transmembrane region" description="Helical" evidence="1">
    <location>
        <begin position="91"/>
        <end position="109"/>
    </location>
</feature>
<feature type="transmembrane region" description="Helical" evidence="1">
    <location>
        <begin position="18"/>
        <end position="41"/>
    </location>
</feature>
<evidence type="ECO:0000313" key="3">
    <source>
        <dbReference type="EMBL" id="WFN36807.1"/>
    </source>
</evidence>
<sequence>MTTNIIRAQMKTLQTKDLIIPAGLVILLFLFGLDIATTEFILQNGGYEMNILMQSVVSSGLFHVFVKLIVFLITGLIVIYSDSKIKNSGTITLYLIIGWYLIVAVHNLHSITGFF</sequence>
<protein>
    <submittedName>
        <fullName evidence="3">DUF5658 family protein</fullName>
    </submittedName>
</protein>
<dbReference type="AlphaFoldDB" id="A0AAF0JM55"/>
<gene>
    <name evidence="3" type="ORF">L1994_11825</name>
</gene>
<feature type="domain" description="DUF5658" evidence="2">
    <location>
        <begin position="26"/>
        <end position="111"/>
    </location>
</feature>
<evidence type="ECO:0000259" key="2">
    <source>
        <dbReference type="Pfam" id="PF18902"/>
    </source>
</evidence>
<keyword evidence="1" id="KW-0812">Transmembrane</keyword>
<dbReference type="GeneID" id="79951100"/>
<keyword evidence="1" id="KW-0472">Membrane</keyword>
<dbReference type="InterPro" id="IPR043717">
    <property type="entry name" value="DUF5658"/>
</dbReference>
<name>A0AAF0JM55_9EURY</name>
<dbReference type="Pfam" id="PF18902">
    <property type="entry name" value="DUF5658"/>
    <property type="match status" value="1"/>
</dbReference>
<evidence type="ECO:0000313" key="4">
    <source>
        <dbReference type="Proteomes" id="UP001218895"/>
    </source>
</evidence>
<evidence type="ECO:0000256" key="1">
    <source>
        <dbReference type="SAM" id="Phobius"/>
    </source>
</evidence>
<reference evidence="3" key="1">
    <citation type="submission" date="2022-01" db="EMBL/GenBank/DDBJ databases">
        <title>Complete genome of Methanomicrobium antiquum DSM 21220.</title>
        <authorList>
            <person name="Chen S.-C."/>
            <person name="You Y.-T."/>
            <person name="Zhou Y.-Z."/>
            <person name="Lai M.-C."/>
        </authorList>
    </citation>
    <scope>NUCLEOTIDE SEQUENCE</scope>
    <source>
        <strain evidence="3">DSM 21220</strain>
    </source>
</reference>
<dbReference type="Proteomes" id="UP001218895">
    <property type="component" value="Chromosome"/>
</dbReference>
<dbReference type="EMBL" id="CP091092">
    <property type="protein sequence ID" value="WFN36807.1"/>
    <property type="molecule type" value="Genomic_DNA"/>
</dbReference>
<keyword evidence="1" id="KW-1133">Transmembrane helix</keyword>
<organism evidence="3 4">
    <name type="scientific">Methanomicrobium antiquum</name>
    <dbReference type="NCBI Taxonomy" id="487686"/>
    <lineage>
        <taxon>Archaea</taxon>
        <taxon>Methanobacteriati</taxon>
        <taxon>Methanobacteriota</taxon>
        <taxon>Stenosarchaea group</taxon>
        <taxon>Methanomicrobia</taxon>
        <taxon>Methanomicrobiales</taxon>
        <taxon>Methanomicrobiaceae</taxon>
        <taxon>Methanomicrobium</taxon>
    </lineage>
</organism>
<dbReference type="KEGG" id="manq:L1994_11825"/>
<keyword evidence="4" id="KW-1185">Reference proteome</keyword>
<accession>A0AAF0JM55</accession>
<proteinExistence type="predicted"/>
<feature type="transmembrane region" description="Helical" evidence="1">
    <location>
        <begin position="61"/>
        <end position="79"/>
    </location>
</feature>
<dbReference type="RefSeq" id="WP_278099643.1">
    <property type="nucleotide sequence ID" value="NZ_CP091092.1"/>
</dbReference>